<reference evidence="1 2" key="1">
    <citation type="submission" date="2020-08" db="EMBL/GenBank/DDBJ databases">
        <title>Genomic Encyclopedia of Type Strains, Phase III (KMG-III): the genomes of soil and plant-associated and newly described type strains.</title>
        <authorList>
            <person name="Whitman W."/>
        </authorList>
    </citation>
    <scope>NUCLEOTIDE SEQUENCE [LARGE SCALE GENOMIC DNA]</scope>
    <source>
        <strain evidence="1 2">CECT 5831</strain>
    </source>
</reference>
<protein>
    <submittedName>
        <fullName evidence="1">Uncharacterized protein</fullName>
    </submittedName>
</protein>
<sequence>MSLNQEDHLNFELGMNTFLETSLDSYTGKIISHPERIRNGIEEIIVADQPVSKELIIILHGNNEIDIYVVDRGKGGSRSASFEIRLNTRKINRE</sequence>
<evidence type="ECO:0000313" key="2">
    <source>
        <dbReference type="Proteomes" id="UP000517523"/>
    </source>
</evidence>
<gene>
    <name evidence="1" type="ORF">FHS19_003129</name>
</gene>
<dbReference type="EMBL" id="JACHXJ010000002">
    <property type="protein sequence ID" value="MBB3128475.1"/>
    <property type="molecule type" value="Genomic_DNA"/>
</dbReference>
<dbReference type="Proteomes" id="UP000517523">
    <property type="component" value="Unassembled WGS sequence"/>
</dbReference>
<name>A0A839TNY0_9BACL</name>
<accession>A0A839TNY0</accession>
<comment type="caution">
    <text evidence="1">The sequence shown here is derived from an EMBL/GenBank/DDBJ whole genome shotgun (WGS) entry which is preliminary data.</text>
</comment>
<proteinExistence type="predicted"/>
<dbReference type="AlphaFoldDB" id="A0A839TNY0"/>
<organism evidence="1 2">
    <name type="scientific">Paenibacillus rhizosphaerae</name>
    <dbReference type="NCBI Taxonomy" id="297318"/>
    <lineage>
        <taxon>Bacteria</taxon>
        <taxon>Bacillati</taxon>
        <taxon>Bacillota</taxon>
        <taxon>Bacilli</taxon>
        <taxon>Bacillales</taxon>
        <taxon>Paenibacillaceae</taxon>
        <taxon>Paenibacillus</taxon>
    </lineage>
</organism>
<evidence type="ECO:0000313" key="1">
    <source>
        <dbReference type="EMBL" id="MBB3128475.1"/>
    </source>
</evidence>
<dbReference type="RefSeq" id="WP_183582643.1">
    <property type="nucleotide sequence ID" value="NZ_JACHXJ010000002.1"/>
</dbReference>